<dbReference type="GO" id="GO:0004843">
    <property type="term" value="F:cysteine-type deubiquitinase activity"/>
    <property type="evidence" value="ECO:0007669"/>
    <property type="project" value="UniProtKB-UniRule"/>
</dbReference>
<keyword evidence="6 7" id="KW-0788">Thiol protease</keyword>
<dbReference type="OrthoDB" id="427186at2759"/>
<dbReference type="PANTHER" id="PTHR10589:SF17">
    <property type="entry name" value="UBIQUITIN CARBOXYL-TERMINAL HYDROLASE"/>
    <property type="match status" value="1"/>
</dbReference>
<evidence type="ECO:0000256" key="7">
    <source>
        <dbReference type="PROSITE-ProRule" id="PRU01393"/>
    </source>
</evidence>
<protein>
    <recommendedName>
        <fullName evidence="8">Ubiquitin carboxyl-terminal hydrolase</fullName>
        <ecNumber evidence="8">3.4.19.12</ecNumber>
    </recommendedName>
</protein>
<feature type="active site" description="Proton donor" evidence="7">
    <location>
        <position position="186"/>
    </location>
</feature>
<feature type="site" description="Important for enzyme activity" evidence="7">
    <location>
        <position position="203"/>
    </location>
</feature>
<feature type="site" description="Transition state stabilizer" evidence="7">
    <location>
        <position position="103"/>
    </location>
</feature>
<dbReference type="GO" id="GO:0005737">
    <property type="term" value="C:cytoplasm"/>
    <property type="evidence" value="ECO:0007669"/>
    <property type="project" value="TreeGrafter"/>
</dbReference>
<evidence type="ECO:0000256" key="6">
    <source>
        <dbReference type="ARBA" id="ARBA00022807"/>
    </source>
</evidence>
<keyword evidence="3 7" id="KW-0645">Protease</keyword>
<organism evidence="10 11">
    <name type="scientific">Mycena sanguinolenta</name>
    <dbReference type="NCBI Taxonomy" id="230812"/>
    <lineage>
        <taxon>Eukaryota</taxon>
        <taxon>Fungi</taxon>
        <taxon>Dikarya</taxon>
        <taxon>Basidiomycota</taxon>
        <taxon>Agaricomycotina</taxon>
        <taxon>Agaricomycetes</taxon>
        <taxon>Agaricomycetidae</taxon>
        <taxon>Agaricales</taxon>
        <taxon>Marasmiineae</taxon>
        <taxon>Mycenaceae</taxon>
        <taxon>Mycena</taxon>
    </lineage>
</organism>
<feature type="active site" description="Nucleophile" evidence="7">
    <location>
        <position position="109"/>
    </location>
</feature>
<comment type="catalytic activity">
    <reaction evidence="1 7 8">
        <text>Thiol-dependent hydrolysis of ester, thioester, amide, peptide and isopeptide bonds formed by the C-terminal Gly of ubiquitin (a 76-residue protein attached to proteins as an intracellular targeting signal).</text>
        <dbReference type="EC" id="3.4.19.12"/>
    </reaction>
</comment>
<dbReference type="AlphaFoldDB" id="A0A8H6YX21"/>
<dbReference type="PROSITE" id="PS00140">
    <property type="entry name" value="UCH_1"/>
    <property type="match status" value="1"/>
</dbReference>
<evidence type="ECO:0000256" key="3">
    <source>
        <dbReference type="ARBA" id="ARBA00022670"/>
    </source>
</evidence>
<keyword evidence="11" id="KW-1185">Reference proteome</keyword>
<evidence type="ECO:0000259" key="9">
    <source>
        <dbReference type="PROSITE" id="PS52048"/>
    </source>
</evidence>
<name>A0A8H6YX21_9AGAR</name>
<dbReference type="GO" id="GO:0006511">
    <property type="term" value="P:ubiquitin-dependent protein catabolic process"/>
    <property type="evidence" value="ECO:0007669"/>
    <property type="project" value="UniProtKB-UniRule"/>
</dbReference>
<evidence type="ECO:0000256" key="1">
    <source>
        <dbReference type="ARBA" id="ARBA00000707"/>
    </source>
</evidence>
<feature type="domain" description="UCH catalytic" evidence="9">
    <location>
        <begin position="9"/>
        <end position="248"/>
    </location>
</feature>
<dbReference type="EMBL" id="JACAZH010000006">
    <property type="protein sequence ID" value="KAF7366361.1"/>
    <property type="molecule type" value="Genomic_DNA"/>
</dbReference>
<dbReference type="GO" id="GO:0016579">
    <property type="term" value="P:protein deubiquitination"/>
    <property type="evidence" value="ECO:0007669"/>
    <property type="project" value="TreeGrafter"/>
</dbReference>
<dbReference type="Gene3D" id="3.40.532.10">
    <property type="entry name" value="Peptidase C12, ubiquitin carboxyl-terminal hydrolase"/>
    <property type="match status" value="1"/>
</dbReference>
<keyword evidence="5 7" id="KW-0378">Hydrolase</keyword>
<comment type="similarity">
    <text evidence="2 7 8">Belongs to the peptidase C12 family.</text>
</comment>
<evidence type="ECO:0000313" key="11">
    <source>
        <dbReference type="Proteomes" id="UP000623467"/>
    </source>
</evidence>
<dbReference type="PANTHER" id="PTHR10589">
    <property type="entry name" value="UBIQUITIN CARBOXYL-TERMINAL HYDROLASE"/>
    <property type="match status" value="1"/>
</dbReference>
<evidence type="ECO:0000313" key="10">
    <source>
        <dbReference type="EMBL" id="KAF7366361.1"/>
    </source>
</evidence>
<dbReference type="Pfam" id="PF01088">
    <property type="entry name" value="Peptidase_C12"/>
    <property type="match status" value="1"/>
</dbReference>
<reference evidence="10" key="1">
    <citation type="submission" date="2020-05" db="EMBL/GenBank/DDBJ databases">
        <title>Mycena genomes resolve the evolution of fungal bioluminescence.</title>
        <authorList>
            <person name="Tsai I.J."/>
        </authorList>
    </citation>
    <scope>NUCLEOTIDE SEQUENCE</scope>
    <source>
        <strain evidence="10">160909Yilan</strain>
    </source>
</reference>
<evidence type="ECO:0000256" key="5">
    <source>
        <dbReference type="ARBA" id="ARBA00022801"/>
    </source>
</evidence>
<dbReference type="InterPro" id="IPR057254">
    <property type="entry name" value="UCH_AS"/>
</dbReference>
<dbReference type="Proteomes" id="UP000623467">
    <property type="component" value="Unassembled WGS sequence"/>
</dbReference>
<dbReference type="EC" id="3.4.19.12" evidence="8"/>
<dbReference type="SUPFAM" id="SSF54001">
    <property type="entry name" value="Cysteine proteinases"/>
    <property type="match status" value="1"/>
</dbReference>
<dbReference type="InterPro" id="IPR038765">
    <property type="entry name" value="Papain-like_cys_pep_sf"/>
</dbReference>
<dbReference type="PROSITE" id="PS52048">
    <property type="entry name" value="UCH_DOMAIN"/>
    <property type="match status" value="1"/>
</dbReference>
<keyword evidence="4 7" id="KW-0833">Ubl conjugation pathway</keyword>
<evidence type="ECO:0000256" key="2">
    <source>
        <dbReference type="ARBA" id="ARBA00009326"/>
    </source>
</evidence>
<comment type="caution">
    <text evidence="10">The sequence shown here is derived from an EMBL/GenBank/DDBJ whole genome shotgun (WGS) entry which is preliminary data.</text>
</comment>
<sequence length="250" mass="27372">MDARKQRIHFIPLESDPEIFTKLIQQGLGIRSLEFQDVLSLDLADLLPGGPLALPQPIHAFILIFPTTGAYEDELKSARVLARSEGTHYTGHGPAEPVIWFEQTIHNACGLYAILHAISNLDPNVAKTSVDPESLFGRFLESCIPLNPEKRAQALEESLDIAEAYRQAATQGSTTVPNAEDEVNFHYVCFVKSALNGHLYDLDGDKNGPLDRDLSLKGDRDMLGAGLTLAKGYVQDGNPNFQLMALVSCS</sequence>
<dbReference type="PRINTS" id="PR00707">
    <property type="entry name" value="UBCTHYDRLASE"/>
</dbReference>
<gene>
    <name evidence="10" type="ORF">MSAN_00892600</name>
</gene>
<proteinExistence type="inferred from homology"/>
<evidence type="ECO:0000256" key="4">
    <source>
        <dbReference type="ARBA" id="ARBA00022786"/>
    </source>
</evidence>
<dbReference type="InterPro" id="IPR036959">
    <property type="entry name" value="Peptidase_C12_UCH_sf"/>
</dbReference>
<evidence type="ECO:0000256" key="8">
    <source>
        <dbReference type="RuleBase" id="RU361215"/>
    </source>
</evidence>
<dbReference type="InterPro" id="IPR001578">
    <property type="entry name" value="Peptidase_C12_UCH"/>
</dbReference>
<accession>A0A8H6YX21</accession>